<organism evidence="1 2">
    <name type="scientific">Rhizophagus irregularis</name>
    <dbReference type="NCBI Taxonomy" id="588596"/>
    <lineage>
        <taxon>Eukaryota</taxon>
        <taxon>Fungi</taxon>
        <taxon>Fungi incertae sedis</taxon>
        <taxon>Mucoromycota</taxon>
        <taxon>Glomeromycotina</taxon>
        <taxon>Glomeromycetes</taxon>
        <taxon>Glomerales</taxon>
        <taxon>Glomeraceae</taxon>
        <taxon>Rhizophagus</taxon>
    </lineage>
</organism>
<comment type="caution">
    <text evidence="1">The sequence shown here is derived from an EMBL/GenBank/DDBJ whole genome shotgun (WGS) entry which is preliminary data.</text>
</comment>
<gene>
    <name evidence="1" type="ORF">RhiirA1_534132</name>
</gene>
<dbReference type="AlphaFoldDB" id="A0A2N0RZ39"/>
<dbReference type="Proteomes" id="UP000232688">
    <property type="component" value="Unassembled WGS sequence"/>
</dbReference>
<evidence type="ECO:0000313" key="2">
    <source>
        <dbReference type="Proteomes" id="UP000232688"/>
    </source>
</evidence>
<dbReference type="EMBL" id="LLXH01000326">
    <property type="protein sequence ID" value="PKC68552.1"/>
    <property type="molecule type" value="Genomic_DNA"/>
</dbReference>
<reference evidence="1 2" key="1">
    <citation type="submission" date="2017-10" db="EMBL/GenBank/DDBJ databases">
        <title>Extensive intraspecific genome diversity in a model arbuscular mycorrhizal fungus.</title>
        <authorList>
            <person name="Chen E.C.H."/>
            <person name="Morin E."/>
            <person name="Baudet D."/>
            <person name="Noel J."/>
            <person name="Ndikumana S."/>
            <person name="Charron P."/>
            <person name="St-Onge C."/>
            <person name="Giorgi J."/>
            <person name="Grigoriev I.V."/>
            <person name="Roux C."/>
            <person name="Martin F.M."/>
            <person name="Corradi N."/>
        </authorList>
    </citation>
    <scope>NUCLEOTIDE SEQUENCE [LARGE SCALE GENOMIC DNA]</scope>
    <source>
        <strain evidence="1 2">A1</strain>
    </source>
</reference>
<evidence type="ECO:0000313" key="1">
    <source>
        <dbReference type="EMBL" id="PKC68552.1"/>
    </source>
</evidence>
<name>A0A2N0RZ39_9GLOM</name>
<sequence length="167" mass="19446">MFEVTTERGLVEDRETHFVIIWKRIWKINTEIVHKDFIQIVHQNSIKLADFGLGKNLEGINSSGKEERLKKSDYTVLERYFGFDSFLAERIAQGLTEVIVEGALDGYSDLYSKCWIMIRTRGQQLKGLLILYCVYFLNDWISQPNLLSFNSNNNEIEFNEALEPSDI</sequence>
<dbReference type="VEuPathDB" id="FungiDB:RhiirA1_534132"/>
<accession>A0A2N0RZ39</accession>
<proteinExistence type="predicted"/>
<evidence type="ECO:0008006" key="3">
    <source>
        <dbReference type="Google" id="ProtNLM"/>
    </source>
</evidence>
<reference evidence="1 2" key="2">
    <citation type="submission" date="2017-10" db="EMBL/GenBank/DDBJ databases">
        <title>Genome analyses suggest a sexual origin of heterokaryosis in a supposedly ancient asexual fungus.</title>
        <authorList>
            <person name="Corradi N."/>
            <person name="Sedzielewska K."/>
            <person name="Noel J."/>
            <person name="Charron P."/>
            <person name="Farinelli L."/>
            <person name="Marton T."/>
            <person name="Kruger M."/>
            <person name="Pelin A."/>
            <person name="Brachmann A."/>
            <person name="Corradi N."/>
        </authorList>
    </citation>
    <scope>NUCLEOTIDE SEQUENCE [LARGE SCALE GENOMIC DNA]</scope>
    <source>
        <strain evidence="1 2">A1</strain>
    </source>
</reference>
<protein>
    <recommendedName>
        <fullName evidence="3">Protein kinase domain-containing protein</fullName>
    </recommendedName>
</protein>